<reference evidence="2" key="1">
    <citation type="journal article" date="2023" name="Nat. Plants">
        <title>Single-cell RNA sequencing provides a high-resolution roadmap for understanding the multicellular compartmentation of specialized metabolism.</title>
        <authorList>
            <person name="Sun S."/>
            <person name="Shen X."/>
            <person name="Li Y."/>
            <person name="Li Y."/>
            <person name="Wang S."/>
            <person name="Li R."/>
            <person name="Zhang H."/>
            <person name="Shen G."/>
            <person name="Guo B."/>
            <person name="Wei J."/>
            <person name="Xu J."/>
            <person name="St-Pierre B."/>
            <person name="Chen S."/>
            <person name="Sun C."/>
        </authorList>
    </citation>
    <scope>NUCLEOTIDE SEQUENCE [LARGE SCALE GENOMIC DNA]</scope>
</reference>
<proteinExistence type="predicted"/>
<evidence type="ECO:0000313" key="2">
    <source>
        <dbReference type="Proteomes" id="UP001060085"/>
    </source>
</evidence>
<name>A0ACB9ZTW6_CATRO</name>
<dbReference type="EMBL" id="CM044708">
    <property type="protein sequence ID" value="KAI5650878.1"/>
    <property type="molecule type" value="Genomic_DNA"/>
</dbReference>
<evidence type="ECO:0000313" key="1">
    <source>
        <dbReference type="EMBL" id="KAI5650878.1"/>
    </source>
</evidence>
<comment type="caution">
    <text evidence="1">The sequence shown here is derived from an EMBL/GenBank/DDBJ whole genome shotgun (WGS) entry which is preliminary data.</text>
</comment>
<dbReference type="Proteomes" id="UP001060085">
    <property type="component" value="Linkage Group LG08"/>
</dbReference>
<organism evidence="1 2">
    <name type="scientific">Catharanthus roseus</name>
    <name type="common">Madagascar periwinkle</name>
    <name type="synonym">Vinca rosea</name>
    <dbReference type="NCBI Taxonomy" id="4058"/>
    <lineage>
        <taxon>Eukaryota</taxon>
        <taxon>Viridiplantae</taxon>
        <taxon>Streptophyta</taxon>
        <taxon>Embryophyta</taxon>
        <taxon>Tracheophyta</taxon>
        <taxon>Spermatophyta</taxon>
        <taxon>Magnoliopsida</taxon>
        <taxon>eudicotyledons</taxon>
        <taxon>Gunneridae</taxon>
        <taxon>Pentapetalae</taxon>
        <taxon>asterids</taxon>
        <taxon>lamiids</taxon>
        <taxon>Gentianales</taxon>
        <taxon>Apocynaceae</taxon>
        <taxon>Rauvolfioideae</taxon>
        <taxon>Vinceae</taxon>
        <taxon>Catharanthinae</taxon>
        <taxon>Catharanthus</taxon>
    </lineage>
</organism>
<protein>
    <submittedName>
        <fullName evidence="1">Uncharacterized protein</fullName>
    </submittedName>
</protein>
<gene>
    <name evidence="1" type="ORF">M9H77_36883</name>
</gene>
<keyword evidence="2" id="KW-1185">Reference proteome</keyword>
<accession>A0ACB9ZTW6</accession>
<sequence length="214" mass="23766">MDSDSWIRLSSTSSRRFHSRSGGEDYCENGGEEELRPEFLCPFCAENFDIVGLCCHIDEEHAVEAKNGVCPVCAKRVGIDLIDHVTMQHGNLLKVQHKRRYRRGQSNSTFSILRKELKGGNVQSLLSGSSGFVSSSTSQADPLLSSFIFSPPAADETMTSLSSSEKSKEKSSARDLSHRKSELPLLSEKDQEEKARKCEFVQGLILSTFLDDDL</sequence>